<evidence type="ECO:0000259" key="15">
    <source>
        <dbReference type="Pfam" id="PF01170"/>
    </source>
</evidence>
<evidence type="ECO:0000256" key="6">
    <source>
        <dbReference type="ARBA" id="ARBA00022679"/>
    </source>
</evidence>
<reference evidence="17" key="1">
    <citation type="submission" date="2016-10" db="EMBL/GenBank/DDBJ databases">
        <authorList>
            <person name="Varghese N."/>
            <person name="Submissions S."/>
        </authorList>
    </citation>
    <scope>NUCLEOTIDE SEQUENCE [LARGE SCALE GENOMIC DNA]</scope>
    <source>
        <strain evidence="17">IBRC-M 10760</strain>
    </source>
</reference>
<dbReference type="InterPro" id="IPR029063">
    <property type="entry name" value="SAM-dependent_MTases_sf"/>
</dbReference>
<dbReference type="STRING" id="660518.SAMN05216218_102280"/>
<organism evidence="16 17">
    <name type="scientific">Halorientalis regularis</name>
    <dbReference type="NCBI Taxonomy" id="660518"/>
    <lineage>
        <taxon>Archaea</taxon>
        <taxon>Methanobacteriati</taxon>
        <taxon>Methanobacteriota</taxon>
        <taxon>Stenosarchaea group</taxon>
        <taxon>Halobacteria</taxon>
        <taxon>Halobacteriales</taxon>
        <taxon>Haloarculaceae</taxon>
        <taxon>Halorientalis</taxon>
    </lineage>
</organism>
<dbReference type="GO" id="GO:0160101">
    <property type="term" value="F:tRNA (guanine(10)-N2)-dimethyltransferase activity"/>
    <property type="evidence" value="ECO:0007669"/>
    <property type="project" value="UniProtKB-EC"/>
</dbReference>
<dbReference type="GO" id="GO:0030488">
    <property type="term" value="P:tRNA methylation"/>
    <property type="evidence" value="ECO:0007669"/>
    <property type="project" value="TreeGrafter"/>
</dbReference>
<gene>
    <name evidence="16" type="ORF">SAMN05216218_102280</name>
</gene>
<keyword evidence="5 16" id="KW-0489">Methyltransferase</keyword>
<evidence type="ECO:0000256" key="2">
    <source>
        <dbReference type="ARBA" id="ARBA00011245"/>
    </source>
</evidence>
<evidence type="ECO:0000256" key="14">
    <source>
        <dbReference type="ARBA" id="ARBA00082665"/>
    </source>
</evidence>
<comment type="subcellular location">
    <subcellularLocation>
        <location evidence="1">Cytoplasm</location>
    </subcellularLocation>
</comment>
<dbReference type="Proteomes" id="UP000199076">
    <property type="component" value="Unassembled WGS sequence"/>
</dbReference>
<evidence type="ECO:0000256" key="7">
    <source>
        <dbReference type="ARBA" id="ARBA00022691"/>
    </source>
</evidence>
<dbReference type="CDD" id="cd11715">
    <property type="entry name" value="THUMP_AdoMetMT"/>
    <property type="match status" value="1"/>
</dbReference>
<dbReference type="PANTHER" id="PTHR14911">
    <property type="entry name" value="THUMP DOMAIN-CONTAINING"/>
    <property type="match status" value="1"/>
</dbReference>
<evidence type="ECO:0000256" key="4">
    <source>
        <dbReference type="ARBA" id="ARBA00022555"/>
    </source>
</evidence>
<dbReference type="GO" id="GO:0000049">
    <property type="term" value="F:tRNA binding"/>
    <property type="evidence" value="ECO:0007669"/>
    <property type="project" value="UniProtKB-KW"/>
</dbReference>
<dbReference type="PANTHER" id="PTHR14911:SF21">
    <property type="entry name" value="N2-METHYLGUANOSINE TRNA METHYLTRANSFERASE"/>
    <property type="match status" value="1"/>
</dbReference>
<evidence type="ECO:0000256" key="10">
    <source>
        <dbReference type="ARBA" id="ARBA00051883"/>
    </source>
</evidence>
<evidence type="ECO:0000256" key="9">
    <source>
        <dbReference type="ARBA" id="ARBA00022884"/>
    </source>
</evidence>
<dbReference type="SUPFAM" id="SSF53335">
    <property type="entry name" value="S-adenosyl-L-methionine-dependent methyltransferases"/>
    <property type="match status" value="1"/>
</dbReference>
<dbReference type="FunFam" id="3.40.50.150:FF:000251">
    <property type="entry name" value="Putative RNA methylase"/>
    <property type="match status" value="1"/>
</dbReference>
<dbReference type="Gene3D" id="3.40.50.150">
    <property type="entry name" value="Vaccinia Virus protein VP39"/>
    <property type="match status" value="1"/>
</dbReference>
<keyword evidence="7" id="KW-0949">S-adenosyl-L-methionine</keyword>
<evidence type="ECO:0000256" key="5">
    <source>
        <dbReference type="ARBA" id="ARBA00022603"/>
    </source>
</evidence>
<dbReference type="InterPro" id="IPR000241">
    <property type="entry name" value="RlmKL-like_Mtase"/>
</dbReference>
<evidence type="ECO:0000256" key="1">
    <source>
        <dbReference type="ARBA" id="ARBA00004496"/>
    </source>
</evidence>
<dbReference type="Pfam" id="PF01170">
    <property type="entry name" value="UPF0020"/>
    <property type="match status" value="1"/>
</dbReference>
<comment type="catalytic activity">
    <reaction evidence="10">
        <text>guanosine(10) in tRNA + 2 S-adenosyl-L-methionine = N(2)-dimethylguanosine(10) in tRNA + 2 S-adenosyl-L-homocysteine + 2 H(+)</text>
        <dbReference type="Rhea" id="RHEA:43124"/>
        <dbReference type="Rhea" id="RHEA-COMP:10355"/>
        <dbReference type="Rhea" id="RHEA-COMP:10358"/>
        <dbReference type="ChEBI" id="CHEBI:15378"/>
        <dbReference type="ChEBI" id="CHEBI:57856"/>
        <dbReference type="ChEBI" id="CHEBI:59789"/>
        <dbReference type="ChEBI" id="CHEBI:74269"/>
        <dbReference type="ChEBI" id="CHEBI:74513"/>
        <dbReference type="EC" id="2.1.1.213"/>
    </reaction>
</comment>
<dbReference type="SUPFAM" id="SSF143437">
    <property type="entry name" value="THUMP domain-like"/>
    <property type="match status" value="1"/>
</dbReference>
<evidence type="ECO:0000313" key="16">
    <source>
        <dbReference type="EMBL" id="SDE94102.1"/>
    </source>
</evidence>
<keyword evidence="9" id="KW-0694">RNA-binding</keyword>
<evidence type="ECO:0000256" key="13">
    <source>
        <dbReference type="ARBA" id="ARBA00066936"/>
    </source>
</evidence>
<dbReference type="OrthoDB" id="7080at2157"/>
<evidence type="ECO:0000313" key="17">
    <source>
        <dbReference type="Proteomes" id="UP000199076"/>
    </source>
</evidence>
<keyword evidence="8" id="KW-0819">tRNA processing</keyword>
<dbReference type="PROSITE" id="PS01261">
    <property type="entry name" value="UPF0020"/>
    <property type="match status" value="1"/>
</dbReference>
<keyword evidence="4" id="KW-0820">tRNA-binding</keyword>
<dbReference type="EC" id="2.1.1.213" evidence="13"/>
<dbReference type="AlphaFoldDB" id="A0A1G7H0Y4"/>
<evidence type="ECO:0000256" key="12">
    <source>
        <dbReference type="ARBA" id="ARBA00061338"/>
    </source>
</evidence>
<keyword evidence="3" id="KW-0963">Cytoplasm</keyword>
<feature type="domain" description="Ribosomal RNA large subunit methyltransferase K/L-like methyltransferase" evidence="15">
    <location>
        <begin position="151"/>
        <end position="325"/>
    </location>
</feature>
<dbReference type="RefSeq" id="WP_092688271.1">
    <property type="nucleotide sequence ID" value="NZ_FNBK01000002.1"/>
</dbReference>
<accession>A0A1G7H0Y4</accession>
<sequence>MYLLELAGEDDAFARREAAAVATDVQRLAPGLATARGIGARTRGLAYTHRASEYVGRTDPDVASARALLEAAVIERSGTVAVRARDVRGLSAVDTQAAERELGAVLVDRGFAVDLDDPDHELRAVFSTDACALGWLAFESVRDFGDRQPTDRPFFQPGSMDPLLARALANIAGAGPETTILDPMCGTGGGLIEAGLVGADVLGVDAQSKMVRGAAENLGHCLTAARSPEGLPEPGSWHTLRGDATALPLPDDAVDGVVFDAPYGRQSKIANQPLEDLVAGALAEACRVAPRAVVVGDRAWDDAAREAGWRVTDRFERRVHRSLTRHVLVLARADG</sequence>
<evidence type="ECO:0000256" key="8">
    <source>
        <dbReference type="ARBA" id="ARBA00022694"/>
    </source>
</evidence>
<evidence type="ECO:0000256" key="11">
    <source>
        <dbReference type="ARBA" id="ARBA00054380"/>
    </source>
</evidence>
<dbReference type="EMBL" id="FNBK01000002">
    <property type="protein sequence ID" value="SDE94102.1"/>
    <property type="molecule type" value="Genomic_DNA"/>
</dbReference>
<comment type="similarity">
    <text evidence="12">Belongs to the methyltransferase superfamily. Trm-G10 family.</text>
</comment>
<comment type="subunit">
    <text evidence="2">Monomer.</text>
</comment>
<protein>
    <recommendedName>
        <fullName evidence="13">tRNA (guanine(10)-N(2))-dimethyltransferase</fullName>
        <ecNumber evidence="13">2.1.1.213</ecNumber>
    </recommendedName>
    <alternativeName>
        <fullName evidence="14">tRNA:G10 dimethyltransferase</fullName>
    </alternativeName>
</protein>
<keyword evidence="6 16" id="KW-0808">Transferase</keyword>
<comment type="function">
    <text evidence="11">Catalyzes the adenosylmethionine-dependent methylation of the exocyclic amino group (N(2)) of guanosine at position 10 of various tRNAs. Acts via a two-step process that leads to the formation of either N(2)-monomethyl (m(2)G) or N(2)-dimethylguanosine (m(2)(2)G).</text>
</comment>
<dbReference type="InterPro" id="IPR053943">
    <property type="entry name" value="RlmKL-like_Mtase_CS"/>
</dbReference>
<proteinExistence type="inferred from homology"/>
<evidence type="ECO:0000256" key="3">
    <source>
        <dbReference type="ARBA" id="ARBA00022490"/>
    </source>
</evidence>
<dbReference type="GO" id="GO:0005737">
    <property type="term" value="C:cytoplasm"/>
    <property type="evidence" value="ECO:0007669"/>
    <property type="project" value="UniProtKB-SubCell"/>
</dbReference>
<name>A0A1G7H0Y4_9EURY</name>
<keyword evidence="17" id="KW-1185">Reference proteome</keyword>